<dbReference type="PROSITE" id="PS50893">
    <property type="entry name" value="ABC_TRANSPORTER_2"/>
    <property type="match status" value="1"/>
</dbReference>
<dbReference type="PROSITE" id="PS00211">
    <property type="entry name" value="ABC_TRANSPORTER_1"/>
    <property type="match status" value="1"/>
</dbReference>
<dbReference type="GO" id="GO:0005524">
    <property type="term" value="F:ATP binding"/>
    <property type="evidence" value="ECO:0007669"/>
    <property type="project" value="UniProtKB-KW"/>
</dbReference>
<dbReference type="InterPro" id="IPR027417">
    <property type="entry name" value="P-loop_NTPase"/>
</dbReference>
<evidence type="ECO:0000259" key="9">
    <source>
        <dbReference type="PROSITE" id="PS50893"/>
    </source>
</evidence>
<dbReference type="InterPro" id="IPR050352">
    <property type="entry name" value="ABCG_transporters"/>
</dbReference>
<feature type="transmembrane region" description="Helical" evidence="8">
    <location>
        <begin position="320"/>
        <end position="344"/>
    </location>
</feature>
<organism evidence="10 11">
    <name type="scientific">Hamiltosporidium tvaerminnensis</name>
    <dbReference type="NCBI Taxonomy" id="1176355"/>
    <lineage>
        <taxon>Eukaryota</taxon>
        <taxon>Fungi</taxon>
        <taxon>Fungi incertae sedis</taxon>
        <taxon>Microsporidia</taxon>
        <taxon>Dubosqiidae</taxon>
        <taxon>Hamiltosporidium</taxon>
    </lineage>
</organism>
<evidence type="ECO:0000256" key="1">
    <source>
        <dbReference type="ARBA" id="ARBA00004141"/>
    </source>
</evidence>
<keyword evidence="11" id="KW-1185">Reference proteome</keyword>
<evidence type="ECO:0000256" key="2">
    <source>
        <dbReference type="ARBA" id="ARBA00022448"/>
    </source>
</evidence>
<dbReference type="Pfam" id="PF19055">
    <property type="entry name" value="ABC2_membrane_7"/>
    <property type="match status" value="1"/>
</dbReference>
<dbReference type="OrthoDB" id="2141921at2759"/>
<evidence type="ECO:0000256" key="4">
    <source>
        <dbReference type="ARBA" id="ARBA00022741"/>
    </source>
</evidence>
<feature type="transmembrane region" description="Helical" evidence="8">
    <location>
        <begin position="595"/>
        <end position="619"/>
    </location>
</feature>
<feature type="transmembrane region" description="Helical" evidence="8">
    <location>
        <begin position="392"/>
        <end position="411"/>
    </location>
</feature>
<dbReference type="InterPro" id="IPR017871">
    <property type="entry name" value="ABC_transporter-like_CS"/>
</dbReference>
<name>A0A4Q9LW56_9MICR</name>
<evidence type="ECO:0000256" key="5">
    <source>
        <dbReference type="ARBA" id="ARBA00022840"/>
    </source>
</evidence>
<comment type="subcellular location">
    <subcellularLocation>
        <location evidence="1">Membrane</location>
        <topology evidence="1">Multi-pass membrane protein</topology>
    </subcellularLocation>
</comment>
<dbReference type="SUPFAM" id="SSF52540">
    <property type="entry name" value="P-loop containing nucleoside triphosphate hydrolases"/>
    <property type="match status" value="1"/>
</dbReference>
<keyword evidence="2" id="KW-0813">Transport</keyword>
<dbReference type="STRING" id="1176355.A0A4Q9LW56"/>
<dbReference type="Pfam" id="PF00005">
    <property type="entry name" value="ABC_tran"/>
    <property type="match status" value="1"/>
</dbReference>
<evidence type="ECO:0000256" key="3">
    <source>
        <dbReference type="ARBA" id="ARBA00022692"/>
    </source>
</evidence>
<proteinExistence type="predicted"/>
<dbReference type="GO" id="GO:0016020">
    <property type="term" value="C:membrane"/>
    <property type="evidence" value="ECO:0007669"/>
    <property type="project" value="UniProtKB-SubCell"/>
</dbReference>
<comment type="caution">
    <text evidence="10">The sequence shown here is derived from an EMBL/GenBank/DDBJ whole genome shotgun (WGS) entry which is preliminary data.</text>
</comment>
<evidence type="ECO:0000313" key="11">
    <source>
        <dbReference type="Proteomes" id="UP000292282"/>
    </source>
</evidence>
<dbReference type="GO" id="GO:0140359">
    <property type="term" value="F:ABC-type transporter activity"/>
    <property type="evidence" value="ECO:0007669"/>
    <property type="project" value="InterPro"/>
</dbReference>
<evidence type="ECO:0000313" key="10">
    <source>
        <dbReference type="EMBL" id="TBU12963.1"/>
    </source>
</evidence>
<reference evidence="10 11" key="1">
    <citation type="submission" date="2017-12" db="EMBL/GenBank/DDBJ databases">
        <authorList>
            <person name="Pombert J.-F."/>
            <person name="Haag K.L."/>
            <person name="Ebert D."/>
        </authorList>
    </citation>
    <scope>NUCLEOTIDE SEQUENCE [LARGE SCALE GENOMIC DNA]</scope>
    <source>
        <strain evidence="10">IL-G-3</strain>
    </source>
</reference>
<dbReference type="SMART" id="SM00382">
    <property type="entry name" value="AAA"/>
    <property type="match status" value="1"/>
</dbReference>
<feature type="transmembrane region" description="Helical" evidence="8">
    <location>
        <begin position="438"/>
        <end position="461"/>
    </location>
</feature>
<dbReference type="EMBL" id="PITK01000571">
    <property type="protein sequence ID" value="TBU12963.1"/>
    <property type="molecule type" value="Genomic_DNA"/>
</dbReference>
<keyword evidence="4" id="KW-0547">Nucleotide-binding</keyword>
<sequence length="631" mass="71282">MNLEWRNVDIELVNKNKNVKGEYVRLISNSSGNVKSGSLCAIMGPSGSGKTTLIKALTGRIPSGSKTRGKILVDGKQRKYETWSKNIGYVDQDDCIFENLTVFETISYAAQFRLKDKNIDINEKIEKLLEELEISDISGSKMISVSGGERKRVMIAIELVTDPKILFLDEPTSGLDSSTSFNLLRLLNDLSKSHNTTIIFTIHQPSVEIFNTFDQLVLLSDSHTVYSDEAQKAQEYFESYGLKKRELSTFPDFLSEILKVKKKYKELPENQAIIAKMVNDNQKNFSQSDAGCFSSSNTLAVEIRPSLGHIYILLKRRCKLYLTFMKIFITLLIFGALTFIYIYFNQVIIAEVPKLKDQINFALSVATAGNDAPILEIFRQGFSAKFDIIKEVLVCIISVSLLSTLFGYLMIPSTGAFGYEYKITKREMGVATYSIGSYYSSVFIFEFLIYFPLLICSSICAKIFISEVIKWETYFYILGALIGYLPTILFFGSCTTRTKTIYAVLSCLAFTWAVPGYIFAVWNFCAIKTESFISRTIAVLISIFPPVQYNCLLIGITYKIRSAACKGLQADSKLKNSFDYFAKVLYSLIFESLEVWQACLIFIVSTLVFTSISILALCLRLKPEMRYKLSK</sequence>
<gene>
    <name evidence="10" type="ORF">CWI38_0571p0010</name>
</gene>
<feature type="transmembrane region" description="Helical" evidence="8">
    <location>
        <begin position="537"/>
        <end position="558"/>
    </location>
</feature>
<evidence type="ECO:0000256" key="6">
    <source>
        <dbReference type="ARBA" id="ARBA00022989"/>
    </source>
</evidence>
<feature type="domain" description="ABC transporter" evidence="9">
    <location>
        <begin position="10"/>
        <end position="246"/>
    </location>
</feature>
<feature type="transmembrane region" description="Helical" evidence="8">
    <location>
        <begin position="503"/>
        <end position="525"/>
    </location>
</feature>
<dbReference type="Gene3D" id="3.40.50.300">
    <property type="entry name" value="P-loop containing nucleotide triphosphate hydrolases"/>
    <property type="match status" value="1"/>
</dbReference>
<dbReference type="PANTHER" id="PTHR48041:SF139">
    <property type="entry name" value="PROTEIN SCARLET"/>
    <property type="match status" value="1"/>
</dbReference>
<dbReference type="InterPro" id="IPR003439">
    <property type="entry name" value="ABC_transporter-like_ATP-bd"/>
</dbReference>
<dbReference type="InterPro" id="IPR043926">
    <property type="entry name" value="ABCG_dom"/>
</dbReference>
<dbReference type="GO" id="GO:0016887">
    <property type="term" value="F:ATP hydrolysis activity"/>
    <property type="evidence" value="ECO:0007669"/>
    <property type="project" value="InterPro"/>
</dbReference>
<accession>A0A4Q9LW56</accession>
<dbReference type="InterPro" id="IPR003593">
    <property type="entry name" value="AAA+_ATPase"/>
</dbReference>
<dbReference type="Proteomes" id="UP000292282">
    <property type="component" value="Unassembled WGS sequence"/>
</dbReference>
<keyword evidence="5" id="KW-0067">ATP-binding</keyword>
<protein>
    <submittedName>
        <fullName evidence="10">ABC transporter</fullName>
    </submittedName>
</protein>
<dbReference type="AlphaFoldDB" id="A0A4Q9LW56"/>
<keyword evidence="3 8" id="KW-0812">Transmembrane</keyword>
<feature type="transmembrane region" description="Helical" evidence="8">
    <location>
        <begin position="473"/>
        <end position="491"/>
    </location>
</feature>
<dbReference type="PANTHER" id="PTHR48041">
    <property type="entry name" value="ABC TRANSPORTER G FAMILY MEMBER 28"/>
    <property type="match status" value="1"/>
</dbReference>
<dbReference type="VEuPathDB" id="MicrosporidiaDB:CWI38_0571p0010"/>
<evidence type="ECO:0000256" key="7">
    <source>
        <dbReference type="ARBA" id="ARBA00023136"/>
    </source>
</evidence>
<keyword evidence="7 8" id="KW-0472">Membrane</keyword>
<evidence type="ECO:0000256" key="8">
    <source>
        <dbReference type="SAM" id="Phobius"/>
    </source>
</evidence>
<keyword evidence="6 8" id="KW-1133">Transmembrane helix</keyword>